<organism evidence="2 3">
    <name type="scientific">Bifidobacterium apri</name>
    <dbReference type="NCBI Taxonomy" id="1769423"/>
    <lineage>
        <taxon>Bacteria</taxon>
        <taxon>Bacillati</taxon>
        <taxon>Actinomycetota</taxon>
        <taxon>Actinomycetes</taxon>
        <taxon>Bifidobacteriales</taxon>
        <taxon>Bifidobacteriaceae</taxon>
        <taxon>Bifidobacterium</taxon>
    </lineage>
</organism>
<sequence length="105" mass="12032">MQWWVVWVVLVLALLVSTGVGVWYAVRRGLAALHMISSLGDAVGRRFAEVDESADESQPEQASFTVPLQHSIDRYSAAHAQVMKREARKRVRHEAIWRRWSAFNE</sequence>
<reference evidence="2 3" key="1">
    <citation type="submission" date="2019-09" db="EMBL/GenBank/DDBJ databases">
        <title>Characterization of the phylogenetic diversity of two novel species belonging to the genus Bifidobacterium: Bifidobacterium cebidarum sp. nov. and Bifidobacterium leontopitheci sp. nov.</title>
        <authorList>
            <person name="Lugli G.A."/>
            <person name="Duranti S."/>
            <person name="Milani C."/>
            <person name="Turroni F."/>
            <person name="Ventura M."/>
        </authorList>
    </citation>
    <scope>NUCLEOTIDE SEQUENCE [LARGE SCALE GENOMIC DNA]</scope>
    <source>
        <strain evidence="2 3">DSM 100238</strain>
    </source>
</reference>
<accession>A0A6A2WCS5</accession>
<evidence type="ECO:0000313" key="3">
    <source>
        <dbReference type="Proteomes" id="UP000440041"/>
    </source>
</evidence>
<dbReference type="RefSeq" id="WP_152356086.1">
    <property type="nucleotide sequence ID" value="NZ_JBHLXF010000007.1"/>
</dbReference>
<dbReference type="OrthoDB" id="3243284at2"/>
<keyword evidence="1" id="KW-0812">Transmembrane</keyword>
<feature type="transmembrane region" description="Helical" evidence="1">
    <location>
        <begin position="6"/>
        <end position="26"/>
    </location>
</feature>
<keyword evidence="3" id="KW-1185">Reference proteome</keyword>
<dbReference type="EMBL" id="WBSO01000013">
    <property type="protein sequence ID" value="KAB8296523.1"/>
    <property type="molecule type" value="Genomic_DNA"/>
</dbReference>
<keyword evidence="1" id="KW-1133">Transmembrane helix</keyword>
<comment type="caution">
    <text evidence="2">The sequence shown here is derived from an EMBL/GenBank/DDBJ whole genome shotgun (WGS) entry which is preliminary data.</text>
</comment>
<protein>
    <submittedName>
        <fullName evidence="2">Uncharacterized protein</fullName>
    </submittedName>
</protein>
<name>A0A6A2WCS5_9BIFI</name>
<keyword evidence="1" id="KW-0472">Membrane</keyword>
<dbReference type="AlphaFoldDB" id="A0A6A2WCS5"/>
<dbReference type="Proteomes" id="UP000440041">
    <property type="component" value="Unassembled WGS sequence"/>
</dbReference>
<evidence type="ECO:0000313" key="2">
    <source>
        <dbReference type="EMBL" id="KAB8296523.1"/>
    </source>
</evidence>
<proteinExistence type="predicted"/>
<gene>
    <name evidence="2" type="ORF">DSM100238_1547</name>
</gene>
<evidence type="ECO:0000256" key="1">
    <source>
        <dbReference type="SAM" id="Phobius"/>
    </source>
</evidence>